<evidence type="ECO:0000256" key="1">
    <source>
        <dbReference type="SAM" id="MobiDB-lite"/>
    </source>
</evidence>
<evidence type="ECO:0008006" key="5">
    <source>
        <dbReference type="Google" id="ProtNLM"/>
    </source>
</evidence>
<evidence type="ECO:0000256" key="2">
    <source>
        <dbReference type="SAM" id="Phobius"/>
    </source>
</evidence>
<evidence type="ECO:0000313" key="4">
    <source>
        <dbReference type="Proteomes" id="UP001589589"/>
    </source>
</evidence>
<organism evidence="3 4">
    <name type="scientific">Flavobacterium branchiarum</name>
    <dbReference type="NCBI Taxonomy" id="1114870"/>
    <lineage>
        <taxon>Bacteria</taxon>
        <taxon>Pseudomonadati</taxon>
        <taxon>Bacteroidota</taxon>
        <taxon>Flavobacteriia</taxon>
        <taxon>Flavobacteriales</taxon>
        <taxon>Flavobacteriaceae</taxon>
        <taxon>Flavobacterium</taxon>
    </lineage>
</organism>
<name>A0ABV5FMM6_9FLAO</name>
<feature type="region of interest" description="Disordered" evidence="1">
    <location>
        <begin position="149"/>
        <end position="168"/>
    </location>
</feature>
<keyword evidence="2" id="KW-0812">Transmembrane</keyword>
<keyword evidence="2" id="KW-1133">Transmembrane helix</keyword>
<feature type="transmembrane region" description="Helical" evidence="2">
    <location>
        <begin position="47"/>
        <end position="65"/>
    </location>
</feature>
<reference evidence="3 4" key="1">
    <citation type="submission" date="2024-09" db="EMBL/GenBank/DDBJ databases">
        <authorList>
            <person name="Sun Q."/>
            <person name="Mori K."/>
        </authorList>
    </citation>
    <scope>NUCLEOTIDE SEQUENCE [LARGE SCALE GENOMIC DNA]</scope>
    <source>
        <strain evidence="3 4">CECT 7908</strain>
    </source>
</reference>
<gene>
    <name evidence="3" type="ORF">ACFFUQ_11490</name>
</gene>
<dbReference type="Proteomes" id="UP001589589">
    <property type="component" value="Unassembled WGS sequence"/>
</dbReference>
<accession>A0ABV5FMM6</accession>
<keyword evidence="4" id="KW-1185">Reference proteome</keyword>
<proteinExistence type="predicted"/>
<dbReference type="EMBL" id="JBHMEX010000032">
    <property type="protein sequence ID" value="MFB9064647.1"/>
    <property type="molecule type" value="Genomic_DNA"/>
</dbReference>
<keyword evidence="2" id="KW-0472">Membrane</keyword>
<protein>
    <recommendedName>
        <fullName evidence="5">Anti-sigma factor</fullName>
    </recommendedName>
</protein>
<dbReference type="RefSeq" id="WP_290266858.1">
    <property type="nucleotide sequence ID" value="NZ_JAUFQQ010000005.1"/>
</dbReference>
<comment type="caution">
    <text evidence="3">The sequence shown here is derived from an EMBL/GenBank/DDBJ whole genome shotgun (WGS) entry which is preliminary data.</text>
</comment>
<feature type="compositionally biased region" description="Polar residues" evidence="1">
    <location>
        <begin position="149"/>
        <end position="163"/>
    </location>
</feature>
<sequence length="242" mass="27873">MEPNKLEKEFREKLNEREINPSANAWDRLDAMLQVVEETKPKRKYTWMYFAAGLLGFLLISTIYFNQSEIPNEDSNNTVVVKEEQSKDSVDEMKSNQNKIISKPLNTDAIVVQETEKVSEEKHQKLNYNKTNQNQVAEYSIIKEASKENWQNNQKTESKNNQKVIAETPKKAPLDQLLLSAEKTVVMDNGTPQKSKVKVNANDLLLQVDGELELSFREKIINKVNKNYQTVKVALANRNVEE</sequence>
<evidence type="ECO:0000313" key="3">
    <source>
        <dbReference type="EMBL" id="MFB9064647.1"/>
    </source>
</evidence>